<proteinExistence type="predicted"/>
<protein>
    <submittedName>
        <fullName evidence="6">Fatty acid metabolism regulator protein</fullName>
    </submittedName>
</protein>
<dbReference type="InterPro" id="IPR041490">
    <property type="entry name" value="KstR2_TetR_C"/>
</dbReference>
<evidence type="ECO:0000313" key="6">
    <source>
        <dbReference type="EMBL" id="TEB13618.1"/>
    </source>
</evidence>
<dbReference type="RefSeq" id="WP_134211936.1">
    <property type="nucleotide sequence ID" value="NZ_QFFZ01000001.1"/>
</dbReference>
<dbReference type="SUPFAM" id="SSF48498">
    <property type="entry name" value="Tetracyclin repressor-like, C-terminal domain"/>
    <property type="match status" value="1"/>
</dbReference>
<dbReference type="Gene3D" id="1.10.357.10">
    <property type="entry name" value="Tetracycline Repressor, domain 2"/>
    <property type="match status" value="1"/>
</dbReference>
<dbReference type="PANTHER" id="PTHR30055">
    <property type="entry name" value="HTH-TYPE TRANSCRIPTIONAL REGULATOR RUTR"/>
    <property type="match status" value="1"/>
</dbReference>
<keyword evidence="2 4" id="KW-0238">DNA-binding</keyword>
<feature type="domain" description="HTH tetR-type" evidence="5">
    <location>
        <begin position="14"/>
        <end position="74"/>
    </location>
</feature>
<comment type="caution">
    <text evidence="6">The sequence shown here is derived from an EMBL/GenBank/DDBJ whole genome shotgun (WGS) entry which is preliminary data.</text>
</comment>
<dbReference type="InterPro" id="IPR036271">
    <property type="entry name" value="Tet_transcr_reg_TetR-rel_C_sf"/>
</dbReference>
<feature type="DNA-binding region" description="H-T-H motif" evidence="4">
    <location>
        <begin position="37"/>
        <end position="56"/>
    </location>
</feature>
<keyword evidence="3" id="KW-0804">Transcription</keyword>
<dbReference type="InterPro" id="IPR023772">
    <property type="entry name" value="DNA-bd_HTH_TetR-type_CS"/>
</dbReference>
<dbReference type="GO" id="GO:0000976">
    <property type="term" value="F:transcription cis-regulatory region binding"/>
    <property type="evidence" value="ECO:0007669"/>
    <property type="project" value="TreeGrafter"/>
</dbReference>
<evidence type="ECO:0000256" key="4">
    <source>
        <dbReference type="PROSITE-ProRule" id="PRU00335"/>
    </source>
</evidence>
<dbReference type="Proteomes" id="UP000297597">
    <property type="component" value="Unassembled WGS sequence"/>
</dbReference>
<sequence>MNLTPFSSAFRNGAGENKHILNTAAGIFAHKGYHQTTVDEIARALGVAKGTIYYHFKNKEELYLAIIREGVYLLEEQMRLDISGAGTAAGKIKKLIRGMLAFIEDKKDLVFLFLKELYGTNIQREDLAKMISASLGLIQAVIEEGVKDGSLKKVDPEITTRSLFGMIIISALHYISYARSIPHAQVRSSIEQVFFEGTVQPDTREE</sequence>
<evidence type="ECO:0000313" key="7">
    <source>
        <dbReference type="Proteomes" id="UP000297597"/>
    </source>
</evidence>
<dbReference type="EMBL" id="QFFZ01000001">
    <property type="protein sequence ID" value="TEB13618.1"/>
    <property type="molecule type" value="Genomic_DNA"/>
</dbReference>
<accession>A0A4Y7RX84</accession>
<dbReference type="Gene3D" id="1.10.10.60">
    <property type="entry name" value="Homeodomain-like"/>
    <property type="match status" value="1"/>
</dbReference>
<evidence type="ECO:0000259" key="5">
    <source>
        <dbReference type="PROSITE" id="PS50977"/>
    </source>
</evidence>
<dbReference type="InterPro" id="IPR009057">
    <property type="entry name" value="Homeodomain-like_sf"/>
</dbReference>
<dbReference type="InterPro" id="IPR001647">
    <property type="entry name" value="HTH_TetR"/>
</dbReference>
<organism evidence="6 7">
    <name type="scientific">Pelotomaculum propionicicum</name>
    <dbReference type="NCBI Taxonomy" id="258475"/>
    <lineage>
        <taxon>Bacteria</taxon>
        <taxon>Bacillati</taxon>
        <taxon>Bacillota</taxon>
        <taxon>Clostridia</taxon>
        <taxon>Eubacteriales</taxon>
        <taxon>Desulfotomaculaceae</taxon>
        <taxon>Pelotomaculum</taxon>
    </lineage>
</organism>
<keyword evidence="7" id="KW-1185">Reference proteome</keyword>
<dbReference type="PROSITE" id="PS01081">
    <property type="entry name" value="HTH_TETR_1"/>
    <property type="match status" value="1"/>
</dbReference>
<dbReference type="InterPro" id="IPR050109">
    <property type="entry name" value="HTH-type_TetR-like_transc_reg"/>
</dbReference>
<dbReference type="PANTHER" id="PTHR30055:SF234">
    <property type="entry name" value="HTH-TYPE TRANSCRIPTIONAL REGULATOR BETI"/>
    <property type="match status" value="1"/>
</dbReference>
<gene>
    <name evidence="6" type="primary">fadR_1</name>
    <name evidence="6" type="ORF">Pmgp_00018</name>
</gene>
<evidence type="ECO:0000256" key="3">
    <source>
        <dbReference type="ARBA" id="ARBA00023163"/>
    </source>
</evidence>
<dbReference type="PRINTS" id="PR00455">
    <property type="entry name" value="HTHTETR"/>
</dbReference>
<dbReference type="PROSITE" id="PS50977">
    <property type="entry name" value="HTH_TETR_2"/>
    <property type="match status" value="1"/>
</dbReference>
<reference evidence="6 7" key="1">
    <citation type="journal article" date="2018" name="Environ. Microbiol.">
        <title>Novel energy conservation strategies and behaviour of Pelotomaculum schinkii driving syntrophic propionate catabolism.</title>
        <authorList>
            <person name="Hidalgo-Ahumada C.A.P."/>
            <person name="Nobu M.K."/>
            <person name="Narihiro T."/>
            <person name="Tamaki H."/>
            <person name="Liu W.T."/>
            <person name="Kamagata Y."/>
            <person name="Stams A.J.M."/>
            <person name="Imachi H."/>
            <person name="Sousa D.Z."/>
        </authorList>
    </citation>
    <scope>NUCLEOTIDE SEQUENCE [LARGE SCALE GENOMIC DNA]</scope>
    <source>
        <strain evidence="6 7">MGP</strain>
    </source>
</reference>
<keyword evidence="1" id="KW-0805">Transcription regulation</keyword>
<dbReference type="OrthoDB" id="9785164at2"/>
<dbReference type="SUPFAM" id="SSF46689">
    <property type="entry name" value="Homeodomain-like"/>
    <property type="match status" value="1"/>
</dbReference>
<dbReference type="GO" id="GO:0003700">
    <property type="term" value="F:DNA-binding transcription factor activity"/>
    <property type="evidence" value="ECO:0007669"/>
    <property type="project" value="TreeGrafter"/>
</dbReference>
<dbReference type="AlphaFoldDB" id="A0A4Y7RX84"/>
<name>A0A4Y7RX84_9FIRM</name>
<dbReference type="Pfam" id="PF00440">
    <property type="entry name" value="TetR_N"/>
    <property type="match status" value="1"/>
</dbReference>
<evidence type="ECO:0000256" key="2">
    <source>
        <dbReference type="ARBA" id="ARBA00023125"/>
    </source>
</evidence>
<dbReference type="Pfam" id="PF17932">
    <property type="entry name" value="TetR_C_24"/>
    <property type="match status" value="1"/>
</dbReference>
<evidence type="ECO:0000256" key="1">
    <source>
        <dbReference type="ARBA" id="ARBA00023015"/>
    </source>
</evidence>